<feature type="transmembrane region" description="Helical" evidence="2">
    <location>
        <begin position="67"/>
        <end position="87"/>
    </location>
</feature>
<organism evidence="3 4">
    <name type="scientific">Nocardiopsis sinuspersici</name>
    <dbReference type="NCBI Taxonomy" id="501010"/>
    <lineage>
        <taxon>Bacteria</taxon>
        <taxon>Bacillati</taxon>
        <taxon>Actinomycetota</taxon>
        <taxon>Actinomycetes</taxon>
        <taxon>Streptosporangiales</taxon>
        <taxon>Nocardiopsidaceae</taxon>
        <taxon>Nocardiopsis</taxon>
    </lineage>
</organism>
<keyword evidence="2" id="KW-1133">Transmembrane helix</keyword>
<keyword evidence="4" id="KW-1185">Reference proteome</keyword>
<name>A0A1V3BW60_9ACTN</name>
<proteinExistence type="predicted"/>
<evidence type="ECO:0000313" key="3">
    <source>
        <dbReference type="EMBL" id="OOC52623.1"/>
    </source>
</evidence>
<dbReference type="Proteomes" id="UP000189004">
    <property type="component" value="Unassembled WGS sequence"/>
</dbReference>
<dbReference type="AlphaFoldDB" id="A0A1V3BW60"/>
<protein>
    <recommendedName>
        <fullName evidence="5">DUF2637 domain-containing protein</fullName>
    </recommendedName>
</protein>
<evidence type="ECO:0000313" key="4">
    <source>
        <dbReference type="Proteomes" id="UP000189004"/>
    </source>
</evidence>
<reference evidence="4" key="1">
    <citation type="submission" date="2016-08" db="EMBL/GenBank/DDBJ databases">
        <authorList>
            <person name="Tokovenko B."/>
            <person name="Kalinowski J."/>
        </authorList>
    </citation>
    <scope>NUCLEOTIDE SEQUENCE [LARGE SCALE GENOMIC DNA]</scope>
    <source>
        <strain evidence="4">UTMC102</strain>
    </source>
</reference>
<evidence type="ECO:0008006" key="5">
    <source>
        <dbReference type="Google" id="ProtNLM"/>
    </source>
</evidence>
<evidence type="ECO:0000256" key="2">
    <source>
        <dbReference type="SAM" id="Phobius"/>
    </source>
</evidence>
<keyword evidence="2" id="KW-0472">Membrane</keyword>
<dbReference type="EMBL" id="MCOK01000001">
    <property type="protein sequence ID" value="OOC52623.1"/>
    <property type="molecule type" value="Genomic_DNA"/>
</dbReference>
<gene>
    <name evidence="3" type="ORF">NOSIN_01245</name>
</gene>
<dbReference type="STRING" id="501010.NOSIN_01245"/>
<evidence type="ECO:0000256" key="1">
    <source>
        <dbReference type="SAM" id="MobiDB-lite"/>
    </source>
</evidence>
<feature type="transmembrane region" description="Helical" evidence="2">
    <location>
        <begin position="120"/>
        <end position="140"/>
    </location>
</feature>
<feature type="region of interest" description="Disordered" evidence="1">
    <location>
        <begin position="156"/>
        <end position="178"/>
    </location>
</feature>
<keyword evidence="2" id="KW-0812">Transmembrane</keyword>
<sequence>MAVGTGLFSTLGVSMSIQSGADSAPESAQRAVRWVALVVLSGLTVTGFAVSYTRLHGFMGRYGEEGWTAYASAGMVDSLALSGLLVALVFRDWWARAAFVLALGFTGFANAFVGFQFASWFGLVVGLVPILSMELAYRIALSLMLPTRAAGVEPDLGQAEATPAREVAPGPEPDQATAPAPVQLDRVAPEPDPCPALPMVHPGPGPDPVTLKTQRVARVRELLDQRPDLTAQQVAHELGVSLTSGKRYLREVRRTPAPVA</sequence>
<comment type="caution">
    <text evidence="3">The sequence shown here is derived from an EMBL/GenBank/DDBJ whole genome shotgun (WGS) entry which is preliminary data.</text>
</comment>
<feature type="transmembrane region" description="Helical" evidence="2">
    <location>
        <begin position="31"/>
        <end position="55"/>
    </location>
</feature>
<feature type="transmembrane region" description="Helical" evidence="2">
    <location>
        <begin position="93"/>
        <end position="113"/>
    </location>
</feature>
<accession>A0A1V3BW60</accession>